<dbReference type="EMBL" id="MU251590">
    <property type="protein sequence ID" value="KAG9231631.1"/>
    <property type="molecule type" value="Genomic_DNA"/>
</dbReference>
<feature type="region of interest" description="Disordered" evidence="1">
    <location>
        <begin position="45"/>
        <end position="66"/>
    </location>
</feature>
<sequence>MTYQPSIQQPRILVRRMLDVAELRDISEDWTGKSNTAERRKLQNRLNQRKRRAQAKAAASNNETTSVSKGEVPITVVRQEEIPLSKELYVPTWAPLRPFSIEEICISPAQKALLLAARSFASYYKQHTSLPIDQQLLPLLHFNLVRALCQNIQLLGVNPAHMHLDIPSPFHSLRPRPYLPALLPPGLKPTGTQLEVPHHPQLDVLPYPECRDRLIRMQDTIDDAELCRDIIFGVDNPSWVVEIPQDVDMRDTCNSVCNERTGLIVWSDPWNKDAWEVQEAFAVKYKTLLCDELVASTNAWRERRGEELLDSY</sequence>
<protein>
    <recommendedName>
        <fullName evidence="4">BZIP domain-containing protein</fullName>
    </recommendedName>
</protein>
<dbReference type="PANTHER" id="PTHR38116:SF1">
    <property type="entry name" value="BZIP DOMAIN-CONTAINING PROTEIN"/>
    <property type="match status" value="1"/>
</dbReference>
<evidence type="ECO:0000313" key="3">
    <source>
        <dbReference type="Proteomes" id="UP000824998"/>
    </source>
</evidence>
<reference evidence="2" key="1">
    <citation type="journal article" date="2021" name="IMA Fungus">
        <title>Genomic characterization of three marine fungi, including Emericellopsis atlantica sp. nov. with signatures of a generalist lifestyle and marine biomass degradation.</title>
        <authorList>
            <person name="Hagestad O.C."/>
            <person name="Hou L."/>
            <person name="Andersen J.H."/>
            <person name="Hansen E.H."/>
            <person name="Altermark B."/>
            <person name="Li C."/>
            <person name="Kuhnert E."/>
            <person name="Cox R.J."/>
            <person name="Crous P.W."/>
            <person name="Spatafora J.W."/>
            <person name="Lail K."/>
            <person name="Amirebrahimi M."/>
            <person name="Lipzen A."/>
            <person name="Pangilinan J."/>
            <person name="Andreopoulos W."/>
            <person name="Hayes R.D."/>
            <person name="Ng V."/>
            <person name="Grigoriev I.V."/>
            <person name="Jackson S.A."/>
            <person name="Sutton T.D.S."/>
            <person name="Dobson A.D.W."/>
            <person name="Rama T."/>
        </authorList>
    </citation>
    <scope>NUCLEOTIDE SEQUENCE</scope>
    <source>
        <strain evidence="2">TRa018bII</strain>
    </source>
</reference>
<dbReference type="Pfam" id="PF11905">
    <property type="entry name" value="DUF3425"/>
    <property type="match status" value="1"/>
</dbReference>
<evidence type="ECO:0008006" key="4">
    <source>
        <dbReference type="Google" id="ProtNLM"/>
    </source>
</evidence>
<evidence type="ECO:0000313" key="2">
    <source>
        <dbReference type="EMBL" id="KAG9231631.1"/>
    </source>
</evidence>
<keyword evidence="3" id="KW-1185">Reference proteome</keyword>
<proteinExistence type="predicted"/>
<dbReference type="OrthoDB" id="5973539at2759"/>
<name>A0A9P8C445_9HELO</name>
<gene>
    <name evidence="2" type="ORF">BJ875DRAFT_468999</name>
</gene>
<accession>A0A9P8C445</accession>
<dbReference type="AlphaFoldDB" id="A0A9P8C445"/>
<organism evidence="2 3">
    <name type="scientific">Amylocarpus encephaloides</name>
    <dbReference type="NCBI Taxonomy" id="45428"/>
    <lineage>
        <taxon>Eukaryota</taxon>
        <taxon>Fungi</taxon>
        <taxon>Dikarya</taxon>
        <taxon>Ascomycota</taxon>
        <taxon>Pezizomycotina</taxon>
        <taxon>Leotiomycetes</taxon>
        <taxon>Helotiales</taxon>
        <taxon>Helotiales incertae sedis</taxon>
        <taxon>Amylocarpus</taxon>
    </lineage>
</organism>
<dbReference type="PANTHER" id="PTHR38116">
    <property type="entry name" value="CHROMOSOME 7, WHOLE GENOME SHOTGUN SEQUENCE"/>
    <property type="match status" value="1"/>
</dbReference>
<comment type="caution">
    <text evidence="2">The sequence shown here is derived from an EMBL/GenBank/DDBJ whole genome shotgun (WGS) entry which is preliminary data.</text>
</comment>
<evidence type="ECO:0000256" key="1">
    <source>
        <dbReference type="SAM" id="MobiDB-lite"/>
    </source>
</evidence>
<dbReference type="InterPro" id="IPR021833">
    <property type="entry name" value="DUF3425"/>
</dbReference>
<dbReference type="Proteomes" id="UP000824998">
    <property type="component" value="Unassembled WGS sequence"/>
</dbReference>